<dbReference type="EMBL" id="CACRXK020002148">
    <property type="protein sequence ID" value="CAB3992907.1"/>
    <property type="molecule type" value="Genomic_DNA"/>
</dbReference>
<proteinExistence type="predicted"/>
<evidence type="ECO:0000313" key="7">
    <source>
        <dbReference type="Proteomes" id="UP001152795"/>
    </source>
</evidence>
<dbReference type="OrthoDB" id="410267at2759"/>
<keyword evidence="3" id="KW-0812">Transmembrane</keyword>
<dbReference type="AlphaFoldDB" id="A0A6S7H9N5"/>
<dbReference type="SUPFAM" id="SSF103473">
    <property type="entry name" value="MFS general substrate transporter"/>
    <property type="match status" value="1"/>
</dbReference>
<comment type="caution">
    <text evidence="6">The sequence shown here is derived from an EMBL/GenBank/DDBJ whole genome shotgun (WGS) entry which is preliminary data.</text>
</comment>
<evidence type="ECO:0000256" key="4">
    <source>
        <dbReference type="ARBA" id="ARBA00022989"/>
    </source>
</evidence>
<evidence type="ECO:0000256" key="3">
    <source>
        <dbReference type="ARBA" id="ARBA00022692"/>
    </source>
</evidence>
<evidence type="ECO:0000256" key="5">
    <source>
        <dbReference type="ARBA" id="ARBA00023136"/>
    </source>
</evidence>
<reference evidence="6" key="1">
    <citation type="submission" date="2020-04" db="EMBL/GenBank/DDBJ databases">
        <authorList>
            <person name="Alioto T."/>
            <person name="Alioto T."/>
            <person name="Gomez Garrido J."/>
        </authorList>
    </citation>
    <scope>NUCLEOTIDE SEQUENCE</scope>
    <source>
        <strain evidence="6">A484AB</strain>
    </source>
</reference>
<keyword evidence="5" id="KW-0472">Membrane</keyword>
<dbReference type="GO" id="GO:0016020">
    <property type="term" value="C:membrane"/>
    <property type="evidence" value="ECO:0007669"/>
    <property type="project" value="UniProtKB-SubCell"/>
</dbReference>
<evidence type="ECO:0000313" key="6">
    <source>
        <dbReference type="EMBL" id="CAB3992907.1"/>
    </source>
</evidence>
<comment type="subcellular location">
    <subcellularLocation>
        <location evidence="1">Membrane</location>
        <topology evidence="1">Multi-pass membrane protein</topology>
    </subcellularLocation>
</comment>
<evidence type="ECO:0000256" key="1">
    <source>
        <dbReference type="ARBA" id="ARBA00004141"/>
    </source>
</evidence>
<sequence length="141" mass="15170">MDKTSRCSRLKIKGLLTVCGGLLVHMALGSLFFTFGNVSPYLTSYLRYRTTASTLQHSDSMWVLSCHQIALHVILLGSGVIELKLGVRMTSLLGGLVNSLGLLLTYFTVQHSLVAVSLTYGVIFGAGAGIAYPSSVRQAME</sequence>
<protein>
    <submittedName>
        <fullName evidence="6">Oxalate:formate antiporter-like isoform X1</fullName>
    </submittedName>
</protein>
<dbReference type="InterPro" id="IPR036259">
    <property type="entry name" value="MFS_trans_sf"/>
</dbReference>
<keyword evidence="4" id="KW-1133">Transmembrane helix</keyword>
<dbReference type="InterPro" id="IPR052983">
    <property type="entry name" value="MFS_Riboflavin_Transporter"/>
</dbReference>
<dbReference type="PANTHER" id="PTHR43385">
    <property type="entry name" value="RIBOFLAVIN TRANSPORTER RIBJ"/>
    <property type="match status" value="1"/>
</dbReference>
<accession>A0A6S7H9N5</accession>
<dbReference type="PANTHER" id="PTHR43385:SF1">
    <property type="entry name" value="RIBOFLAVIN TRANSPORTER RIBJ"/>
    <property type="match status" value="1"/>
</dbReference>
<dbReference type="Proteomes" id="UP001152795">
    <property type="component" value="Unassembled WGS sequence"/>
</dbReference>
<keyword evidence="7" id="KW-1185">Reference proteome</keyword>
<gene>
    <name evidence="6" type="ORF">PACLA_8A089515</name>
</gene>
<keyword evidence="2" id="KW-0813">Transport</keyword>
<evidence type="ECO:0000256" key="2">
    <source>
        <dbReference type="ARBA" id="ARBA00022448"/>
    </source>
</evidence>
<organism evidence="6 7">
    <name type="scientific">Paramuricea clavata</name>
    <name type="common">Red gorgonian</name>
    <name type="synonym">Violescent sea-whip</name>
    <dbReference type="NCBI Taxonomy" id="317549"/>
    <lineage>
        <taxon>Eukaryota</taxon>
        <taxon>Metazoa</taxon>
        <taxon>Cnidaria</taxon>
        <taxon>Anthozoa</taxon>
        <taxon>Octocorallia</taxon>
        <taxon>Malacalcyonacea</taxon>
        <taxon>Plexauridae</taxon>
        <taxon>Paramuricea</taxon>
    </lineage>
</organism>
<name>A0A6S7H9N5_PARCT</name>
<feature type="non-terminal residue" evidence="6">
    <location>
        <position position="1"/>
    </location>
</feature>